<dbReference type="SMART" id="SM00091">
    <property type="entry name" value="PAS"/>
    <property type="match status" value="3"/>
</dbReference>
<feature type="coiled-coil region" evidence="15">
    <location>
        <begin position="664"/>
        <end position="691"/>
    </location>
</feature>
<keyword evidence="2" id="KW-0716">Sensory transduction</keyword>
<dbReference type="OrthoDB" id="447251at2759"/>
<sequence length="691" mass="77096">MAAAPYTVSSMRAVDVHNSSGTEIILSSQFSPGTISYMQQPSMPLHSFHSGSPFGSQLTMNPPIGPVPSSKQSQQMHGMYSNSGFDMLGILSRLANRPNPQIDLGPVDLSCSFVVADATQYDNPIIYASPMFERMTQYSASEAIGLNCRFLQAPDGQVEKGSTRKYTDNSSVVHIRQHMSQGKESQASLVNYRKGGQPFVNLVTVIPICWDSEDVSYFVGLQVDMLRQPESILEQMKNGTYATNYQTIVIPPVIPSVSASVDNQDASDGPLEYYRPDSIPHNRASLDNSNHYNLYPARDTQSIQSVLKQASSSSTRILKRPKVTKSVIDILLTQKAETVSLKRQWNQVILANSNDFIHVLSLKGIFLYCSNSARDIIGYDPSELLGTQISSICHPSDMIPVMRELKESPSSKAPLNLIYRIKRKHGGYMWIECHGRLDLEQGKGRKCIVMSGRERPVFTLPRKAIIDADAFVQANTDMKYEQFWSKLSIDGLMLYTSSSAQHAFEFSIQDLNGLSIFQLVPEEENNNISNALAKALSGQTVTIMHSIRTAENKTVSVYSSFYPGNSSAAEEKPAFVLLQVRYQEKKPLENRSASQTRQKLTSKADEVAISECSESTAESDTESSTSSEMDPILSNVMNSLDAPVEENFFCELETMRPTSWQFELHQMRLTNKRLRERIERLTKRSASQGQR</sequence>
<dbReference type="Proteomes" id="UP000654370">
    <property type="component" value="Unassembled WGS sequence"/>
</dbReference>
<evidence type="ECO:0000256" key="12">
    <source>
        <dbReference type="ARBA" id="ARBA00023159"/>
    </source>
</evidence>
<dbReference type="NCBIfam" id="TIGR00229">
    <property type="entry name" value="sensory_box"/>
    <property type="match status" value="1"/>
</dbReference>
<evidence type="ECO:0000256" key="16">
    <source>
        <dbReference type="SAM" id="MobiDB-lite"/>
    </source>
</evidence>
<dbReference type="SMART" id="SM00086">
    <property type="entry name" value="PAC"/>
    <property type="match status" value="2"/>
</dbReference>
<dbReference type="EMBL" id="JAEPQZ010000001">
    <property type="protein sequence ID" value="KAG2186103.1"/>
    <property type="molecule type" value="Genomic_DNA"/>
</dbReference>
<keyword evidence="14" id="KW-0675">Receptor</keyword>
<dbReference type="InterPro" id="IPR000014">
    <property type="entry name" value="PAS"/>
</dbReference>
<keyword evidence="1" id="KW-0600">Photoreceptor protein</keyword>
<evidence type="ECO:0000256" key="9">
    <source>
        <dbReference type="ARBA" id="ARBA00022991"/>
    </source>
</evidence>
<evidence type="ECO:0000256" key="4">
    <source>
        <dbReference type="ARBA" id="ARBA00022643"/>
    </source>
</evidence>
<evidence type="ECO:0000256" key="10">
    <source>
        <dbReference type="ARBA" id="ARBA00023015"/>
    </source>
</evidence>
<evidence type="ECO:0000256" key="14">
    <source>
        <dbReference type="ARBA" id="ARBA00023170"/>
    </source>
</evidence>
<dbReference type="InterPro" id="IPR013655">
    <property type="entry name" value="PAS_fold_3"/>
</dbReference>
<dbReference type="FunFam" id="3.30.450.20:FF:000064">
    <property type="entry name" value="Vivid PAS protein VVD"/>
    <property type="match status" value="1"/>
</dbReference>
<gene>
    <name evidence="18" type="ORF">INT43_002541</name>
</gene>
<feature type="compositionally biased region" description="Low complexity" evidence="16">
    <location>
        <begin position="610"/>
        <end position="628"/>
    </location>
</feature>
<keyword evidence="13" id="KW-0804">Transcription</keyword>
<dbReference type="AlphaFoldDB" id="A0A8H7Q6D5"/>
<dbReference type="PROSITE" id="PS50112">
    <property type="entry name" value="PAS"/>
    <property type="match status" value="2"/>
</dbReference>
<keyword evidence="15" id="KW-0175">Coiled coil</keyword>
<evidence type="ECO:0000313" key="18">
    <source>
        <dbReference type="EMBL" id="KAG2186103.1"/>
    </source>
</evidence>
<dbReference type="Gene3D" id="3.30.450.20">
    <property type="entry name" value="PAS domain"/>
    <property type="match status" value="3"/>
</dbReference>
<evidence type="ECO:0000313" key="19">
    <source>
        <dbReference type="Proteomes" id="UP000654370"/>
    </source>
</evidence>
<feature type="domain" description="PAS" evidence="17">
    <location>
        <begin position="487"/>
        <end position="539"/>
    </location>
</feature>
<dbReference type="SUPFAM" id="SSF55785">
    <property type="entry name" value="PYP-like sensor domain (PAS domain)"/>
    <property type="match status" value="3"/>
</dbReference>
<evidence type="ECO:0000259" key="17">
    <source>
        <dbReference type="PROSITE" id="PS50112"/>
    </source>
</evidence>
<dbReference type="PANTHER" id="PTHR47429">
    <property type="entry name" value="PROTEIN TWIN LOV 1"/>
    <property type="match status" value="1"/>
</dbReference>
<dbReference type="GO" id="GO:0005634">
    <property type="term" value="C:nucleus"/>
    <property type="evidence" value="ECO:0007669"/>
    <property type="project" value="TreeGrafter"/>
</dbReference>
<evidence type="ECO:0000256" key="3">
    <source>
        <dbReference type="ARBA" id="ARBA00022630"/>
    </source>
</evidence>
<keyword evidence="4" id="KW-0288">FMN</keyword>
<evidence type="ECO:0000256" key="2">
    <source>
        <dbReference type="ARBA" id="ARBA00022606"/>
    </source>
</evidence>
<feature type="domain" description="PAS" evidence="17">
    <location>
        <begin position="349"/>
        <end position="412"/>
    </location>
</feature>
<evidence type="ECO:0000256" key="6">
    <source>
        <dbReference type="ARBA" id="ARBA00022737"/>
    </source>
</evidence>
<keyword evidence="5" id="KW-0479">Metal-binding</keyword>
<keyword evidence="11" id="KW-0238">DNA-binding</keyword>
<dbReference type="InterPro" id="IPR035965">
    <property type="entry name" value="PAS-like_dom_sf"/>
</dbReference>
<dbReference type="GO" id="GO:0009881">
    <property type="term" value="F:photoreceptor activity"/>
    <property type="evidence" value="ECO:0007669"/>
    <property type="project" value="UniProtKB-KW"/>
</dbReference>
<feature type="region of interest" description="Disordered" evidence="16">
    <location>
        <begin position="588"/>
        <end position="630"/>
    </location>
</feature>
<proteinExistence type="predicted"/>
<keyword evidence="12" id="KW-0010">Activator</keyword>
<keyword evidence="10" id="KW-0805">Transcription regulation</keyword>
<name>A0A8H7Q6D5_MORIS</name>
<organism evidence="18 19">
    <name type="scientific">Mortierella isabellina</name>
    <name type="common">Filamentous fungus</name>
    <name type="synonym">Umbelopsis isabellina</name>
    <dbReference type="NCBI Taxonomy" id="91625"/>
    <lineage>
        <taxon>Eukaryota</taxon>
        <taxon>Fungi</taxon>
        <taxon>Fungi incertae sedis</taxon>
        <taxon>Mucoromycota</taxon>
        <taxon>Mucoromycotina</taxon>
        <taxon>Umbelopsidomycetes</taxon>
        <taxon>Umbelopsidales</taxon>
        <taxon>Umbelopsidaceae</taxon>
        <taxon>Umbelopsis</taxon>
    </lineage>
</organism>
<dbReference type="GO" id="GO:0008270">
    <property type="term" value="F:zinc ion binding"/>
    <property type="evidence" value="ECO:0007669"/>
    <property type="project" value="UniProtKB-KW"/>
</dbReference>
<evidence type="ECO:0000256" key="8">
    <source>
        <dbReference type="ARBA" id="ARBA00022833"/>
    </source>
</evidence>
<dbReference type="PANTHER" id="PTHR47429:SF7">
    <property type="entry name" value="GATA-FACTOR"/>
    <property type="match status" value="1"/>
</dbReference>
<evidence type="ECO:0000256" key="1">
    <source>
        <dbReference type="ARBA" id="ARBA00022543"/>
    </source>
</evidence>
<dbReference type="Pfam" id="PF08447">
    <property type="entry name" value="PAS_3"/>
    <property type="match status" value="1"/>
</dbReference>
<keyword evidence="19" id="KW-1185">Reference proteome</keyword>
<evidence type="ECO:0000256" key="13">
    <source>
        <dbReference type="ARBA" id="ARBA00023163"/>
    </source>
</evidence>
<dbReference type="Pfam" id="PF13426">
    <property type="entry name" value="PAS_9"/>
    <property type="match status" value="1"/>
</dbReference>
<dbReference type="InterPro" id="IPR001610">
    <property type="entry name" value="PAC"/>
</dbReference>
<evidence type="ECO:0000256" key="5">
    <source>
        <dbReference type="ARBA" id="ARBA00022723"/>
    </source>
</evidence>
<keyword evidence="3" id="KW-0285">Flavoprotein</keyword>
<keyword evidence="7" id="KW-0863">Zinc-finger</keyword>
<keyword evidence="6" id="KW-0677">Repeat</keyword>
<dbReference type="GO" id="GO:0003677">
    <property type="term" value="F:DNA binding"/>
    <property type="evidence" value="ECO:0007669"/>
    <property type="project" value="UniProtKB-KW"/>
</dbReference>
<keyword evidence="9" id="KW-0157">Chromophore</keyword>
<feature type="compositionally biased region" description="Polar residues" evidence="16">
    <location>
        <begin position="591"/>
        <end position="601"/>
    </location>
</feature>
<accession>A0A8H7Q6D5</accession>
<keyword evidence="8" id="KW-0862">Zinc</keyword>
<dbReference type="CDD" id="cd00130">
    <property type="entry name" value="PAS"/>
    <property type="match status" value="1"/>
</dbReference>
<evidence type="ECO:0000256" key="15">
    <source>
        <dbReference type="SAM" id="Coils"/>
    </source>
</evidence>
<reference evidence="18" key="1">
    <citation type="submission" date="2020-12" db="EMBL/GenBank/DDBJ databases">
        <title>Metabolic potential, ecology and presence of endohyphal bacteria is reflected in genomic diversity of Mucoromycotina.</title>
        <authorList>
            <person name="Muszewska A."/>
            <person name="Okrasinska A."/>
            <person name="Steczkiewicz K."/>
            <person name="Drgas O."/>
            <person name="Orlowska M."/>
            <person name="Perlinska-Lenart U."/>
            <person name="Aleksandrzak-Piekarczyk T."/>
            <person name="Szatraj K."/>
            <person name="Zielenkiewicz U."/>
            <person name="Pilsyk S."/>
            <person name="Malc E."/>
            <person name="Mieczkowski P."/>
            <person name="Kruszewska J.S."/>
            <person name="Biernat P."/>
            <person name="Pawlowska J."/>
        </authorList>
    </citation>
    <scope>NUCLEOTIDE SEQUENCE</scope>
    <source>
        <strain evidence="18">WA0000067209</strain>
    </source>
</reference>
<protein>
    <recommendedName>
        <fullName evidence="17">PAS domain-containing protein</fullName>
    </recommendedName>
</protein>
<evidence type="ECO:0000256" key="7">
    <source>
        <dbReference type="ARBA" id="ARBA00022771"/>
    </source>
</evidence>
<evidence type="ECO:0000256" key="11">
    <source>
        <dbReference type="ARBA" id="ARBA00023125"/>
    </source>
</evidence>
<comment type="caution">
    <text evidence="18">The sequence shown here is derived from an EMBL/GenBank/DDBJ whole genome shotgun (WGS) entry which is preliminary data.</text>
</comment>